<dbReference type="Gene3D" id="3.40.710.10">
    <property type="entry name" value="DD-peptidase/beta-lactamase superfamily"/>
    <property type="match status" value="1"/>
</dbReference>
<dbReference type="InterPro" id="IPR012338">
    <property type="entry name" value="Beta-lactam/transpept-like"/>
</dbReference>
<dbReference type="Gene3D" id="3.90.1310.10">
    <property type="entry name" value="Penicillin-binding protein 2a (Domain 2)"/>
    <property type="match status" value="1"/>
</dbReference>
<dbReference type="PANTHER" id="PTHR30627:SF6">
    <property type="entry name" value="BETA-LACTAMASE YBXI-RELATED"/>
    <property type="match status" value="1"/>
</dbReference>
<sequence>MDKMKKKQIYMRTKKIVTLFVILFSLLISRLFWIQIVKGASYRNVADKQHAREIRVAPARGNIFDRNNVQLTNSLTQKTLFIFKDVILNDSQSLELLKDKLYLSDEEIEIISRSNNKIIEIPLKEPISDDVYIKGVIIEDKILRYDNKNILSHVIGYLKKSENTGEYGIEKEYNDILKMNEKYGIKSVTVDGKQRIIPGLNDTLVISEKKTNTNSVKLTVDINMQNIVEKAMDEKNVKGAIIIVEVATGDILAIASRPNINQNDVETNFGSSEMDFYNKALEVSYPPGSIFKTVVLISALEKGLIGLDDVFFCKGYEDLSNFQIKCNNSDGHGEITAYDAFCQSCNSAFIQIGKLIGSKEIIQTAKRLGFGSKVQNILIEAEGNLPAHNELLGPAIGNISIGQSSIEVTPIQVSNMMMIIANDGLRKSISIVDSIVTEEGRLVKKVNRIEEERVFSKALCKDIKKCLEGVVNSGTAKNMNVSGIGGAAGKTGSAENIKEKTHAWFSGYFPTDNPKYVITVFIEEGGSGSKIAVPIFEKIVKSISNI</sequence>
<dbReference type="SUPFAM" id="SSF56519">
    <property type="entry name" value="Penicillin binding protein dimerisation domain"/>
    <property type="match status" value="1"/>
</dbReference>
<evidence type="ECO:0000256" key="8">
    <source>
        <dbReference type="ARBA" id="ARBA00023136"/>
    </source>
</evidence>
<accession>A0A1H3K3H3</accession>
<evidence type="ECO:0000256" key="1">
    <source>
        <dbReference type="ARBA" id="ARBA00001526"/>
    </source>
</evidence>
<name>A0A1H3K3H3_9FIRM</name>
<dbReference type="PANTHER" id="PTHR30627">
    <property type="entry name" value="PEPTIDOGLYCAN D,D-TRANSPEPTIDASE"/>
    <property type="match status" value="1"/>
</dbReference>
<dbReference type="AlphaFoldDB" id="A0A1H3K3H3"/>
<dbReference type="GO" id="GO:0008658">
    <property type="term" value="F:penicillin binding"/>
    <property type="evidence" value="ECO:0007669"/>
    <property type="project" value="InterPro"/>
</dbReference>
<proteinExistence type="inferred from homology"/>
<evidence type="ECO:0000256" key="3">
    <source>
        <dbReference type="ARBA" id="ARBA00007171"/>
    </source>
</evidence>
<keyword evidence="6" id="KW-0732">Signal</keyword>
<comment type="similarity">
    <text evidence="3">Belongs to the transpeptidase family.</text>
</comment>
<dbReference type="EC" id="3.5.2.6" evidence="5"/>
<keyword evidence="7" id="KW-0378">Hydrolase</keyword>
<evidence type="ECO:0000313" key="12">
    <source>
        <dbReference type="EMBL" id="SDY46760.1"/>
    </source>
</evidence>
<keyword evidence="13" id="KW-1185">Reference proteome</keyword>
<dbReference type="STRING" id="415015.SAMN05660462_00122"/>
<gene>
    <name evidence="12" type="ORF">SAMN05660462_00122</name>
</gene>
<feature type="domain" description="Penicillin-binding protein dimerisation" evidence="11">
    <location>
        <begin position="57"/>
        <end position="197"/>
    </location>
</feature>
<dbReference type="InterPro" id="IPR036138">
    <property type="entry name" value="PBP_dimer_sf"/>
</dbReference>
<evidence type="ECO:0000256" key="2">
    <source>
        <dbReference type="ARBA" id="ARBA00004370"/>
    </source>
</evidence>
<organism evidence="12 13">
    <name type="scientific">Proteiniborus ethanoligenes</name>
    <dbReference type="NCBI Taxonomy" id="415015"/>
    <lineage>
        <taxon>Bacteria</taxon>
        <taxon>Bacillati</taxon>
        <taxon>Bacillota</taxon>
        <taxon>Clostridia</taxon>
        <taxon>Eubacteriales</taxon>
        <taxon>Proteiniborus</taxon>
    </lineage>
</organism>
<dbReference type="EMBL" id="FNQE01000001">
    <property type="protein sequence ID" value="SDY46760.1"/>
    <property type="molecule type" value="Genomic_DNA"/>
</dbReference>
<evidence type="ECO:0000256" key="5">
    <source>
        <dbReference type="ARBA" id="ARBA00012865"/>
    </source>
</evidence>
<dbReference type="InterPro" id="IPR005311">
    <property type="entry name" value="PBP_dimer"/>
</dbReference>
<evidence type="ECO:0000313" key="13">
    <source>
        <dbReference type="Proteomes" id="UP000198625"/>
    </source>
</evidence>
<evidence type="ECO:0000256" key="6">
    <source>
        <dbReference type="ARBA" id="ARBA00022729"/>
    </source>
</evidence>
<evidence type="ECO:0000256" key="4">
    <source>
        <dbReference type="ARBA" id="ARBA00007898"/>
    </source>
</evidence>
<dbReference type="GO" id="GO:0046677">
    <property type="term" value="P:response to antibiotic"/>
    <property type="evidence" value="ECO:0007669"/>
    <property type="project" value="UniProtKB-KW"/>
</dbReference>
<dbReference type="Proteomes" id="UP000198625">
    <property type="component" value="Unassembled WGS sequence"/>
</dbReference>
<dbReference type="InterPro" id="IPR050515">
    <property type="entry name" value="Beta-lactam/transpept"/>
</dbReference>
<evidence type="ECO:0000259" key="11">
    <source>
        <dbReference type="Pfam" id="PF03717"/>
    </source>
</evidence>
<keyword evidence="9" id="KW-0046">Antibiotic resistance</keyword>
<dbReference type="Pfam" id="PF00905">
    <property type="entry name" value="Transpeptidase"/>
    <property type="match status" value="1"/>
</dbReference>
<evidence type="ECO:0000256" key="9">
    <source>
        <dbReference type="ARBA" id="ARBA00023251"/>
    </source>
</evidence>
<dbReference type="GO" id="GO:0008800">
    <property type="term" value="F:beta-lactamase activity"/>
    <property type="evidence" value="ECO:0007669"/>
    <property type="project" value="UniProtKB-EC"/>
</dbReference>
<dbReference type="GO" id="GO:0071555">
    <property type="term" value="P:cell wall organization"/>
    <property type="evidence" value="ECO:0007669"/>
    <property type="project" value="TreeGrafter"/>
</dbReference>
<reference evidence="13" key="1">
    <citation type="submission" date="2016-10" db="EMBL/GenBank/DDBJ databases">
        <authorList>
            <person name="Varghese N."/>
            <person name="Submissions S."/>
        </authorList>
    </citation>
    <scope>NUCLEOTIDE SEQUENCE [LARGE SCALE GENOMIC DNA]</scope>
    <source>
        <strain evidence="13">DSM 21650</strain>
    </source>
</reference>
<evidence type="ECO:0000256" key="7">
    <source>
        <dbReference type="ARBA" id="ARBA00022801"/>
    </source>
</evidence>
<dbReference type="OrthoDB" id="2985542at2"/>
<comment type="subcellular location">
    <subcellularLocation>
        <location evidence="2">Membrane</location>
    </subcellularLocation>
</comment>
<comment type="similarity">
    <text evidence="4">Belongs to the class-D beta-lactamase family.</text>
</comment>
<dbReference type="RefSeq" id="WP_091725783.1">
    <property type="nucleotide sequence ID" value="NZ_FNQE01000001.1"/>
</dbReference>
<dbReference type="SUPFAM" id="SSF56601">
    <property type="entry name" value="beta-lactamase/transpeptidase-like"/>
    <property type="match status" value="1"/>
</dbReference>
<comment type="catalytic activity">
    <reaction evidence="1">
        <text>a beta-lactam + H2O = a substituted beta-amino acid</text>
        <dbReference type="Rhea" id="RHEA:20401"/>
        <dbReference type="ChEBI" id="CHEBI:15377"/>
        <dbReference type="ChEBI" id="CHEBI:35627"/>
        <dbReference type="ChEBI" id="CHEBI:140347"/>
        <dbReference type="EC" id="3.5.2.6"/>
    </reaction>
</comment>
<evidence type="ECO:0000259" key="10">
    <source>
        <dbReference type="Pfam" id="PF00905"/>
    </source>
</evidence>
<dbReference type="InterPro" id="IPR001460">
    <property type="entry name" value="PCN-bd_Tpept"/>
</dbReference>
<protein>
    <recommendedName>
        <fullName evidence="5">beta-lactamase</fullName>
        <ecNumber evidence="5">3.5.2.6</ecNumber>
    </recommendedName>
</protein>
<dbReference type="Pfam" id="PF03717">
    <property type="entry name" value="PBP_dimer"/>
    <property type="match status" value="1"/>
</dbReference>
<dbReference type="GO" id="GO:0005886">
    <property type="term" value="C:plasma membrane"/>
    <property type="evidence" value="ECO:0007669"/>
    <property type="project" value="TreeGrafter"/>
</dbReference>
<keyword evidence="8" id="KW-0472">Membrane</keyword>
<feature type="domain" description="Penicillin-binding protein transpeptidase" evidence="10">
    <location>
        <begin position="239"/>
        <end position="540"/>
    </location>
</feature>